<feature type="domain" description="DUF4440" evidence="2">
    <location>
        <begin position="27"/>
        <end position="134"/>
    </location>
</feature>
<dbReference type="SUPFAM" id="SSF54427">
    <property type="entry name" value="NTF2-like"/>
    <property type="match status" value="1"/>
</dbReference>
<evidence type="ECO:0000313" key="3">
    <source>
        <dbReference type="EMBL" id="MBI2678720.1"/>
    </source>
</evidence>
<feature type="chain" id="PRO_5037634352" evidence="1">
    <location>
        <begin position="22"/>
        <end position="153"/>
    </location>
</feature>
<keyword evidence="1" id="KW-0732">Signal</keyword>
<proteinExistence type="predicted"/>
<accession>A0A932EPC9</accession>
<dbReference type="Proteomes" id="UP000779809">
    <property type="component" value="Unassembled WGS sequence"/>
</dbReference>
<dbReference type="Gene3D" id="3.10.450.50">
    <property type="match status" value="1"/>
</dbReference>
<evidence type="ECO:0000256" key="1">
    <source>
        <dbReference type="SAM" id="SignalP"/>
    </source>
</evidence>
<sequence>MRRSLWSLFLLLLLLATSLFADDRADVLAVFDRVNAAGMNRDAKALDTMYTGDYFHTNPDGSVMDRATVLASYKQPTQFTFSDSQRDEERVQAHDDCAVMSLRLTLQGKRGEDPFTSRYRVTYVLRKEHGRWKVANSHSSLLGITPGTTAEKK</sequence>
<comment type="caution">
    <text evidence="3">The sequence shown here is derived from an EMBL/GenBank/DDBJ whole genome shotgun (WGS) entry which is preliminary data.</text>
</comment>
<dbReference type="InterPro" id="IPR032710">
    <property type="entry name" value="NTF2-like_dom_sf"/>
</dbReference>
<gene>
    <name evidence="3" type="ORF">HYX28_08045</name>
</gene>
<dbReference type="InterPro" id="IPR027843">
    <property type="entry name" value="DUF4440"/>
</dbReference>
<organism evidence="3 4">
    <name type="scientific">Candidatus Korobacter versatilis</name>
    <dbReference type="NCBI Taxonomy" id="658062"/>
    <lineage>
        <taxon>Bacteria</taxon>
        <taxon>Pseudomonadati</taxon>
        <taxon>Acidobacteriota</taxon>
        <taxon>Terriglobia</taxon>
        <taxon>Terriglobales</taxon>
        <taxon>Candidatus Korobacteraceae</taxon>
        <taxon>Candidatus Korobacter</taxon>
    </lineage>
</organism>
<dbReference type="Pfam" id="PF14534">
    <property type="entry name" value="DUF4440"/>
    <property type="match status" value="1"/>
</dbReference>
<evidence type="ECO:0000259" key="2">
    <source>
        <dbReference type="Pfam" id="PF14534"/>
    </source>
</evidence>
<reference evidence="3" key="1">
    <citation type="submission" date="2020-07" db="EMBL/GenBank/DDBJ databases">
        <title>Huge and variable diversity of episymbiotic CPR bacteria and DPANN archaea in groundwater ecosystems.</title>
        <authorList>
            <person name="He C.Y."/>
            <person name="Keren R."/>
            <person name="Whittaker M."/>
            <person name="Farag I.F."/>
            <person name="Doudna J."/>
            <person name="Cate J.H.D."/>
            <person name="Banfield J.F."/>
        </authorList>
    </citation>
    <scope>NUCLEOTIDE SEQUENCE</scope>
    <source>
        <strain evidence="3">NC_groundwater_580_Pr5_B-0.1um_64_19</strain>
    </source>
</reference>
<evidence type="ECO:0000313" key="4">
    <source>
        <dbReference type="Proteomes" id="UP000779809"/>
    </source>
</evidence>
<feature type="signal peptide" evidence="1">
    <location>
        <begin position="1"/>
        <end position="21"/>
    </location>
</feature>
<dbReference type="AlphaFoldDB" id="A0A932EPC9"/>
<protein>
    <submittedName>
        <fullName evidence="3">Nuclear transport factor 2 family protein</fullName>
    </submittedName>
</protein>
<dbReference type="EMBL" id="JACPNR010000009">
    <property type="protein sequence ID" value="MBI2678720.1"/>
    <property type="molecule type" value="Genomic_DNA"/>
</dbReference>
<name>A0A932EPC9_9BACT</name>